<keyword evidence="1" id="KW-0812">Transmembrane</keyword>
<comment type="caution">
    <text evidence="2">The sequence shown here is derived from an EMBL/GenBank/DDBJ whole genome shotgun (WGS) entry which is preliminary data.</text>
</comment>
<dbReference type="Proteomes" id="UP000176527">
    <property type="component" value="Unassembled WGS sequence"/>
</dbReference>
<sequence>MIKFNKDQLRQLAEFSSNLSILFFGSSIGPIFYPIEKIDPFMVVLGVALTMGCLIESMLLLKGNKKE</sequence>
<protein>
    <submittedName>
        <fullName evidence="2">Uncharacterized protein</fullName>
    </submittedName>
</protein>
<dbReference type="EMBL" id="MFDE01000002">
    <property type="protein sequence ID" value="OGE39342.1"/>
    <property type="molecule type" value="Genomic_DNA"/>
</dbReference>
<proteinExistence type="predicted"/>
<evidence type="ECO:0000313" key="2">
    <source>
        <dbReference type="EMBL" id="OGE39342.1"/>
    </source>
</evidence>
<keyword evidence="1" id="KW-0472">Membrane</keyword>
<feature type="transmembrane region" description="Helical" evidence="1">
    <location>
        <begin position="12"/>
        <end position="35"/>
    </location>
</feature>
<organism evidence="2 3">
    <name type="scientific">Candidatus Daviesbacteria bacterium RIFCSPHIGHO2_12_FULL_37_11</name>
    <dbReference type="NCBI Taxonomy" id="1797777"/>
    <lineage>
        <taxon>Bacteria</taxon>
        <taxon>Candidatus Daviesiibacteriota</taxon>
    </lineage>
</organism>
<keyword evidence="1" id="KW-1133">Transmembrane helix</keyword>
<evidence type="ECO:0000313" key="3">
    <source>
        <dbReference type="Proteomes" id="UP000176527"/>
    </source>
</evidence>
<accession>A0A1F5KEG6</accession>
<feature type="transmembrane region" description="Helical" evidence="1">
    <location>
        <begin position="41"/>
        <end position="61"/>
    </location>
</feature>
<dbReference type="AlphaFoldDB" id="A0A1F5KEG6"/>
<name>A0A1F5KEG6_9BACT</name>
<reference evidence="2 3" key="1">
    <citation type="journal article" date="2016" name="Nat. Commun.">
        <title>Thousands of microbial genomes shed light on interconnected biogeochemical processes in an aquifer system.</title>
        <authorList>
            <person name="Anantharaman K."/>
            <person name="Brown C.T."/>
            <person name="Hug L.A."/>
            <person name="Sharon I."/>
            <person name="Castelle C.J."/>
            <person name="Probst A.J."/>
            <person name="Thomas B.C."/>
            <person name="Singh A."/>
            <person name="Wilkins M.J."/>
            <person name="Karaoz U."/>
            <person name="Brodie E.L."/>
            <person name="Williams K.H."/>
            <person name="Hubbard S.S."/>
            <person name="Banfield J.F."/>
        </authorList>
    </citation>
    <scope>NUCLEOTIDE SEQUENCE [LARGE SCALE GENOMIC DNA]</scope>
</reference>
<gene>
    <name evidence="2" type="ORF">A3F00_02685</name>
</gene>
<evidence type="ECO:0000256" key="1">
    <source>
        <dbReference type="SAM" id="Phobius"/>
    </source>
</evidence>